<dbReference type="Pfam" id="PF10419">
    <property type="entry name" value="TFIIIC_sub6"/>
    <property type="match status" value="1"/>
</dbReference>
<evidence type="ECO:0000313" key="4">
    <source>
        <dbReference type="Proteomes" id="UP001153618"/>
    </source>
</evidence>
<gene>
    <name evidence="3" type="ORF">POLS_LOCUS3891</name>
</gene>
<organism evidence="3 4">
    <name type="scientific">Penicillium olsonii</name>
    <dbReference type="NCBI Taxonomy" id="99116"/>
    <lineage>
        <taxon>Eukaryota</taxon>
        <taxon>Fungi</taxon>
        <taxon>Dikarya</taxon>
        <taxon>Ascomycota</taxon>
        <taxon>Pezizomycotina</taxon>
        <taxon>Eurotiomycetes</taxon>
        <taxon>Eurotiomycetidae</taxon>
        <taxon>Eurotiales</taxon>
        <taxon>Aspergillaceae</taxon>
        <taxon>Penicillium</taxon>
    </lineage>
</organism>
<evidence type="ECO:0000259" key="2">
    <source>
        <dbReference type="Pfam" id="PF10419"/>
    </source>
</evidence>
<dbReference type="OrthoDB" id="1877767at2759"/>
<evidence type="ECO:0000313" key="3">
    <source>
        <dbReference type="EMBL" id="CAG8073020.1"/>
    </source>
</evidence>
<reference evidence="3" key="1">
    <citation type="submission" date="2021-07" db="EMBL/GenBank/DDBJ databases">
        <authorList>
            <person name="Branca A.L. A."/>
        </authorList>
    </citation>
    <scope>NUCLEOTIDE SEQUENCE</scope>
</reference>
<dbReference type="EMBL" id="CAJVOS010000019">
    <property type="protein sequence ID" value="CAG8073020.1"/>
    <property type="molecule type" value="Genomic_DNA"/>
</dbReference>
<dbReference type="AlphaFoldDB" id="A0A9W4MTI4"/>
<comment type="caution">
    <text evidence="3">The sequence shown here is derived from an EMBL/GenBank/DDBJ whole genome shotgun (WGS) entry which is preliminary data.</text>
</comment>
<dbReference type="InterPro" id="IPR019481">
    <property type="entry name" value="TFIIIC_triple_barrel"/>
</dbReference>
<name>A0A9W4MTI4_PENOL</name>
<proteinExistence type="predicted"/>
<feature type="region of interest" description="Disordered" evidence="1">
    <location>
        <begin position="152"/>
        <end position="192"/>
    </location>
</feature>
<feature type="region of interest" description="Disordered" evidence="1">
    <location>
        <begin position="32"/>
        <end position="74"/>
    </location>
</feature>
<dbReference type="Proteomes" id="UP001153618">
    <property type="component" value="Unassembled WGS sequence"/>
</dbReference>
<sequence>MATADSDGEYEYEYGSETETFYLNLDLTSHHGAVRPPRRRKSHAASIDTSQVTQGNGSSGRPSEAFAPIESTERGGLSNERIQVLGLHTCNPIVSYQNQMFSCSWADHIGTELVFSKPNAVPDPANKVEPLHRGPSFELVAANSVKILGRKAHITSSSGQRRALNTEAGTPAANHTSDATSQEPAQAGVPRRPIAPSHQAHFLNRLQDLKASRGESDTVRMVTGGRRGGNGADNLDRLQGWARTEAHLTEIRRLHERAARGDVEAQVALDLLIAGLQSGSESEYESGSDNLAL</sequence>
<feature type="compositionally biased region" description="Polar residues" evidence="1">
    <location>
        <begin position="173"/>
        <end position="184"/>
    </location>
</feature>
<keyword evidence="4" id="KW-1185">Reference proteome</keyword>
<protein>
    <recommendedName>
        <fullName evidence="2">Transcription factor TFIIIC triple barrel domain-containing protein</fullName>
    </recommendedName>
</protein>
<feature type="compositionally biased region" description="Basic and acidic residues" evidence="1">
    <location>
        <begin position="209"/>
        <end position="218"/>
    </location>
</feature>
<accession>A0A9W4MTI4</accession>
<feature type="compositionally biased region" description="Basic residues" evidence="1">
    <location>
        <begin position="32"/>
        <end position="43"/>
    </location>
</feature>
<feature type="compositionally biased region" description="Polar residues" evidence="1">
    <location>
        <begin position="47"/>
        <end position="61"/>
    </location>
</feature>
<feature type="region of interest" description="Disordered" evidence="1">
    <location>
        <begin position="209"/>
        <end position="234"/>
    </location>
</feature>
<evidence type="ECO:0000256" key="1">
    <source>
        <dbReference type="SAM" id="MobiDB-lite"/>
    </source>
</evidence>
<dbReference type="Gene3D" id="2.60.40.4370">
    <property type="match status" value="1"/>
</dbReference>
<feature type="domain" description="Transcription factor TFIIIC triple barrel" evidence="2">
    <location>
        <begin position="17"/>
        <end position="154"/>
    </location>
</feature>